<dbReference type="OrthoDB" id="10260894at2759"/>
<dbReference type="FunFam" id="2.60.40.10:FF:000080">
    <property type="entry name" value="Myosin light chain kinase, smooth muscle"/>
    <property type="match status" value="1"/>
</dbReference>
<dbReference type="FunFam" id="2.60.40.10:FF:000460">
    <property type="entry name" value="Bent, isoform J"/>
    <property type="match status" value="1"/>
</dbReference>
<dbReference type="PROSITE" id="PS50835">
    <property type="entry name" value="IG_LIKE"/>
    <property type="match status" value="3"/>
</dbReference>
<evidence type="ECO:0000256" key="3">
    <source>
        <dbReference type="ARBA" id="ARBA00022490"/>
    </source>
</evidence>
<feature type="region of interest" description="Disordered" evidence="5">
    <location>
        <begin position="279"/>
        <end position="308"/>
    </location>
</feature>
<feature type="compositionally biased region" description="Basic and acidic residues" evidence="5">
    <location>
        <begin position="279"/>
        <end position="289"/>
    </location>
</feature>
<feature type="non-terminal residue" evidence="7">
    <location>
        <position position="1"/>
    </location>
</feature>
<keyword evidence="8" id="KW-1185">Reference proteome</keyword>
<dbReference type="EMBL" id="UYYB01014159">
    <property type="protein sequence ID" value="VDM69940.1"/>
    <property type="molecule type" value="Genomic_DNA"/>
</dbReference>
<dbReference type="GO" id="GO:0031672">
    <property type="term" value="C:A band"/>
    <property type="evidence" value="ECO:0007669"/>
    <property type="project" value="UniProtKB-SubCell"/>
</dbReference>
<name>A0A3P7IAR0_STRVU</name>
<reference evidence="7 8" key="1">
    <citation type="submission" date="2018-11" db="EMBL/GenBank/DDBJ databases">
        <authorList>
            <consortium name="Pathogen Informatics"/>
        </authorList>
    </citation>
    <scope>NUCLEOTIDE SEQUENCE [LARGE SCALE GENOMIC DNA]</scope>
</reference>
<feature type="compositionally biased region" description="Basic and acidic residues" evidence="5">
    <location>
        <begin position="299"/>
        <end position="308"/>
    </location>
</feature>
<gene>
    <name evidence="7" type="ORF">SVUK_LOCUS4938</name>
</gene>
<dbReference type="PANTHER" id="PTHR47633">
    <property type="entry name" value="IMMUNOGLOBULIN"/>
    <property type="match status" value="1"/>
</dbReference>
<dbReference type="InterPro" id="IPR003599">
    <property type="entry name" value="Ig_sub"/>
</dbReference>
<keyword evidence="3" id="KW-0963">Cytoplasm</keyword>
<comment type="subcellular location">
    <subcellularLocation>
        <location evidence="1">Cytoplasm</location>
        <location evidence="1">Myofibril</location>
        <location evidence="1">Sarcomere</location>
        <location evidence="1">A band</location>
    </subcellularLocation>
</comment>
<dbReference type="SMART" id="SM00408">
    <property type="entry name" value="IGc2"/>
    <property type="match status" value="3"/>
</dbReference>
<dbReference type="Gene3D" id="2.60.40.10">
    <property type="entry name" value="Immunoglobulins"/>
    <property type="match status" value="3"/>
</dbReference>
<dbReference type="SMART" id="SM00409">
    <property type="entry name" value="IG"/>
    <property type="match status" value="3"/>
</dbReference>
<dbReference type="FunFam" id="2.60.40.10:FF:000425">
    <property type="entry name" value="Myosin light chain kinase"/>
    <property type="match status" value="1"/>
</dbReference>
<feature type="domain" description="Ig-like" evidence="6">
    <location>
        <begin position="318"/>
        <end position="405"/>
    </location>
</feature>
<evidence type="ECO:0000313" key="8">
    <source>
        <dbReference type="Proteomes" id="UP000270094"/>
    </source>
</evidence>
<dbReference type="InterPro" id="IPR007110">
    <property type="entry name" value="Ig-like_dom"/>
</dbReference>
<sequence>PLGRISNYSSLRKHRPAEYHIHDAFFDRSEAQPRFIIKPYSTTVTEGQSANFYCRVIASSPPIVTWHHDMTELKQSVKYMKKYNDNDYALTINRVKMEDKGEYIVRAKNTYGSKEEVVFLTVQKKSEDFVSRPLEPMRKAPTPPRVEEFREKEIPPNFTFHLRPRLIQKNHQCKLICSLQGYPIPKVEWFKDGAPVNQDRVQTTFRSGVCSLEIFNTRLDDAGTYSCTASSPLGEATTECVVTVQTKAGEPMPRVSSYRTSSYRRSVYDSLSANDVERSRSYADIRSDSSSKYLQESSSPEKRSAADDLKMKISSEPPNFTSKLKDVNVSQGELVEMSCEVGATPSPLIEWLHNGEKVTDPRLVTSYSNGKATLRITEAEPNDAGEYMCKASNSAGDESCRANLTVQPISNGNVNGVNGTEHKEDGAREEELRLVT</sequence>
<proteinExistence type="inferred from homology"/>
<evidence type="ECO:0000256" key="5">
    <source>
        <dbReference type="SAM" id="MobiDB-lite"/>
    </source>
</evidence>
<dbReference type="InterPro" id="IPR013098">
    <property type="entry name" value="Ig_I-set"/>
</dbReference>
<organism evidence="7 8">
    <name type="scientific">Strongylus vulgaris</name>
    <name type="common">Blood worm</name>
    <dbReference type="NCBI Taxonomy" id="40348"/>
    <lineage>
        <taxon>Eukaryota</taxon>
        <taxon>Metazoa</taxon>
        <taxon>Ecdysozoa</taxon>
        <taxon>Nematoda</taxon>
        <taxon>Chromadorea</taxon>
        <taxon>Rhabditida</taxon>
        <taxon>Rhabditina</taxon>
        <taxon>Rhabditomorpha</taxon>
        <taxon>Strongyloidea</taxon>
        <taxon>Strongylidae</taxon>
        <taxon>Strongylus</taxon>
    </lineage>
</organism>
<dbReference type="AlphaFoldDB" id="A0A3P7IAR0"/>
<evidence type="ECO:0000313" key="7">
    <source>
        <dbReference type="EMBL" id="VDM69940.1"/>
    </source>
</evidence>
<dbReference type="Proteomes" id="UP000270094">
    <property type="component" value="Unassembled WGS sequence"/>
</dbReference>
<dbReference type="InterPro" id="IPR036179">
    <property type="entry name" value="Ig-like_dom_sf"/>
</dbReference>
<accession>A0A3P7IAR0</accession>
<evidence type="ECO:0000256" key="1">
    <source>
        <dbReference type="ARBA" id="ARBA00004161"/>
    </source>
</evidence>
<feature type="compositionally biased region" description="Basic and acidic residues" evidence="5">
    <location>
        <begin position="420"/>
        <end position="436"/>
    </location>
</feature>
<comment type="similarity">
    <text evidence="2">Belongs to the protein kinase superfamily. CAMK Ser/Thr protein kinase family.</text>
</comment>
<keyword evidence="4" id="KW-0393">Immunoglobulin domain</keyword>
<dbReference type="Pfam" id="PF07679">
    <property type="entry name" value="I-set"/>
    <property type="match status" value="3"/>
</dbReference>
<feature type="region of interest" description="Disordered" evidence="5">
    <location>
        <begin position="411"/>
        <end position="436"/>
    </location>
</feature>
<protein>
    <recommendedName>
        <fullName evidence="6">Ig-like domain-containing protein</fullName>
    </recommendedName>
</protein>
<evidence type="ECO:0000259" key="6">
    <source>
        <dbReference type="PROSITE" id="PS50835"/>
    </source>
</evidence>
<evidence type="ECO:0000256" key="2">
    <source>
        <dbReference type="ARBA" id="ARBA00006692"/>
    </source>
</evidence>
<dbReference type="InterPro" id="IPR013783">
    <property type="entry name" value="Ig-like_fold"/>
</dbReference>
<dbReference type="GO" id="GO:0019899">
    <property type="term" value="F:enzyme binding"/>
    <property type="evidence" value="ECO:0007669"/>
    <property type="project" value="UniProtKB-ARBA"/>
</dbReference>
<feature type="domain" description="Ig-like" evidence="6">
    <location>
        <begin position="33"/>
        <end position="121"/>
    </location>
</feature>
<dbReference type="SUPFAM" id="SSF48726">
    <property type="entry name" value="Immunoglobulin"/>
    <property type="match status" value="3"/>
</dbReference>
<dbReference type="InterPro" id="IPR003598">
    <property type="entry name" value="Ig_sub2"/>
</dbReference>
<feature type="domain" description="Ig-like" evidence="6">
    <location>
        <begin position="156"/>
        <end position="243"/>
    </location>
</feature>
<evidence type="ECO:0000256" key="4">
    <source>
        <dbReference type="ARBA" id="ARBA00023319"/>
    </source>
</evidence>